<dbReference type="PANTHER" id="PTHR36932">
    <property type="entry name" value="CAPSULAR POLYSACCHARIDE BIOSYNTHESIS PROTEIN"/>
    <property type="match status" value="1"/>
</dbReference>
<gene>
    <name evidence="1" type="ORF">FCK90_15185</name>
</gene>
<comment type="caution">
    <text evidence="1">The sequence shown here is derived from an EMBL/GenBank/DDBJ whole genome shotgun (WGS) entry which is preliminary data.</text>
</comment>
<keyword evidence="2" id="KW-1185">Reference proteome</keyword>
<dbReference type="Proteomes" id="UP000325957">
    <property type="component" value="Unassembled WGS sequence"/>
</dbReference>
<name>A0A5J5KVB4_9MICC</name>
<dbReference type="AlphaFoldDB" id="A0A5J5KVB4"/>
<dbReference type="Gene3D" id="3.40.50.12780">
    <property type="entry name" value="N-terminal domain of ligase-like"/>
    <property type="match status" value="1"/>
</dbReference>
<dbReference type="EMBL" id="SZWF01000051">
    <property type="protein sequence ID" value="KAA9392871.1"/>
    <property type="molecule type" value="Genomic_DNA"/>
</dbReference>
<evidence type="ECO:0000313" key="1">
    <source>
        <dbReference type="EMBL" id="KAA9392871.1"/>
    </source>
</evidence>
<protein>
    <submittedName>
        <fullName evidence="1">Phenylacetate--CoA ligase family protein</fullName>
    </submittedName>
</protein>
<proteinExistence type="predicted"/>
<feature type="non-terminal residue" evidence="1">
    <location>
        <position position="247"/>
    </location>
</feature>
<dbReference type="PANTHER" id="PTHR36932:SF1">
    <property type="entry name" value="CAPSULAR POLYSACCHARIDE BIOSYNTHESIS PROTEIN"/>
    <property type="match status" value="1"/>
</dbReference>
<organism evidence="1 2">
    <name type="scientific">Kocuria coralli</name>
    <dbReference type="NCBI Taxonomy" id="1461025"/>
    <lineage>
        <taxon>Bacteria</taxon>
        <taxon>Bacillati</taxon>
        <taxon>Actinomycetota</taxon>
        <taxon>Actinomycetes</taxon>
        <taxon>Micrococcales</taxon>
        <taxon>Micrococcaceae</taxon>
        <taxon>Kocuria</taxon>
    </lineage>
</organism>
<accession>A0A5J5KVB4</accession>
<dbReference type="InterPro" id="IPR053158">
    <property type="entry name" value="CapK_Type1_Caps_Biosynth"/>
</dbReference>
<evidence type="ECO:0000313" key="2">
    <source>
        <dbReference type="Proteomes" id="UP000325957"/>
    </source>
</evidence>
<dbReference type="GO" id="GO:0016874">
    <property type="term" value="F:ligase activity"/>
    <property type="evidence" value="ECO:0007669"/>
    <property type="project" value="UniProtKB-KW"/>
</dbReference>
<dbReference type="InterPro" id="IPR042099">
    <property type="entry name" value="ANL_N_sf"/>
</dbReference>
<keyword evidence="1" id="KW-0436">Ligase</keyword>
<reference evidence="1 2" key="1">
    <citation type="submission" date="2019-05" db="EMBL/GenBank/DDBJ databases">
        <title>Kocuria coralli sp. nov., a novel actinobacterium isolated from coral reef seawater.</title>
        <authorList>
            <person name="Li J."/>
        </authorList>
    </citation>
    <scope>NUCLEOTIDE SEQUENCE [LARGE SCALE GENOMIC DNA]</scope>
    <source>
        <strain evidence="1 2">SCSIO 13007</strain>
    </source>
</reference>
<sequence length="247" mass="28294">MREQIAHLPAEQREKFAGLIRAVPAQFRYGSAFRKTKRKILKARTVPSWGRQERSERLRELLLSAASTEYYGSTPGYEPLTEFAKNNRGEDPFVVLGELPVLTRQALSENTERMIATDPSKVELVASSGTSGNPILFHLDKARGAGEWAYVQTAWHQDTGYDLNDWRLFLRGAVEFDESKDHLVQAATGEVVLRIQALAPERIAEHWKLVTEREIRYIHGYPASIDYMARLLETHLPDDEWRFRIKG</sequence>